<reference evidence="2" key="1">
    <citation type="submission" date="2025-08" db="UniProtKB">
        <authorList>
            <consortium name="RefSeq"/>
        </authorList>
    </citation>
    <scope>IDENTIFICATION</scope>
    <source>
        <strain evidence="2">Mau12</strain>
        <tissue evidence="2">Whole Body</tissue>
    </source>
</reference>
<keyword evidence="1" id="KW-1185">Reference proteome</keyword>
<sequence>MACREPPQTAIVINLLIGDLVQDAVNEPRKLSEQKNTCQRLFDILGFQADECFEDLEGSDLAATHSSITVRTNSKSNLGEANKRNWYGWMSKALAEENSDEDVEIFRKKDSDRLKDIHSIGVQTEQPRRRIRVCPVDFAPALAPCESTRHTIFIDAVSMQIPNALGRPPLADRFCYMLTDFASALYCSLAIMCCCTPNMLR</sequence>
<evidence type="ECO:0000313" key="1">
    <source>
        <dbReference type="Proteomes" id="UP000515162"/>
    </source>
</evidence>
<dbReference type="Proteomes" id="UP000515162">
    <property type="component" value="Chromosome 2L"/>
</dbReference>
<dbReference type="GeneID" id="117150936"/>
<dbReference type="AlphaFoldDB" id="A0A6P8KUD0"/>
<gene>
    <name evidence="2" type="primary">LOC117150936</name>
</gene>
<name>A0A6P8KUD0_DROMA</name>
<evidence type="ECO:0000313" key="2">
    <source>
        <dbReference type="RefSeq" id="XP_033173995.1"/>
    </source>
</evidence>
<dbReference type="RefSeq" id="XP_033173995.1">
    <property type="nucleotide sequence ID" value="XM_033318104.1"/>
</dbReference>
<accession>A0A6P8KUD0</accession>
<organism evidence="1 2">
    <name type="scientific">Drosophila mauritiana</name>
    <name type="common">Fruit fly</name>
    <dbReference type="NCBI Taxonomy" id="7226"/>
    <lineage>
        <taxon>Eukaryota</taxon>
        <taxon>Metazoa</taxon>
        <taxon>Ecdysozoa</taxon>
        <taxon>Arthropoda</taxon>
        <taxon>Hexapoda</taxon>
        <taxon>Insecta</taxon>
        <taxon>Pterygota</taxon>
        <taxon>Neoptera</taxon>
        <taxon>Endopterygota</taxon>
        <taxon>Diptera</taxon>
        <taxon>Brachycera</taxon>
        <taxon>Muscomorpha</taxon>
        <taxon>Ephydroidea</taxon>
        <taxon>Drosophilidae</taxon>
        <taxon>Drosophila</taxon>
        <taxon>Sophophora</taxon>
    </lineage>
</organism>
<proteinExistence type="predicted"/>
<protein>
    <submittedName>
        <fullName evidence="2">Uncharacterized protein LOC117150936</fullName>
    </submittedName>
</protein>